<evidence type="ECO:0000256" key="2">
    <source>
        <dbReference type="ARBA" id="ARBA00018780"/>
    </source>
</evidence>
<dbReference type="VEuPathDB" id="FungiDB:T551_00313"/>
<evidence type="ECO:0000313" key="5">
    <source>
        <dbReference type="Proteomes" id="UP000053447"/>
    </source>
</evidence>
<evidence type="ECO:0000256" key="1">
    <source>
        <dbReference type="ARBA" id="ARBA00006800"/>
    </source>
</evidence>
<dbReference type="Pfam" id="PF08524">
    <property type="entry name" value="rRNA_processing"/>
    <property type="match status" value="1"/>
</dbReference>
<dbReference type="AlphaFoldDB" id="A0A0W4ZWS5"/>
<dbReference type="OrthoDB" id="5377144at2759"/>
<feature type="compositionally biased region" description="Polar residues" evidence="3">
    <location>
        <begin position="72"/>
        <end position="88"/>
    </location>
</feature>
<dbReference type="RefSeq" id="XP_018231520.1">
    <property type="nucleotide sequence ID" value="XM_018372580.1"/>
</dbReference>
<dbReference type="Proteomes" id="UP000053447">
    <property type="component" value="Unassembled WGS sequence"/>
</dbReference>
<sequence>MKFKRKECLIHKIKQNPVNAKRAHEYSYQGKSEKNRKKKIYIARLKRNYQRSLKEYEQGNIRKRFWISEDNSGSSLSLNTKHSPSLSTHDNDELQNKNDLSLKKKQPKKISRYLKEEKKANAIRLEKESLIMQKKYKEEEKQRRIGERIKKYKIMTQVTKKGQPKLNKRIGLLLDKVKEIMKK</sequence>
<name>A0A0W4ZWS5_PNEJ7</name>
<proteinExistence type="inferred from homology"/>
<comment type="similarity">
    <text evidence="1">Belongs to the FYV7 family.</text>
</comment>
<dbReference type="EMBL" id="LFWA01000001">
    <property type="protein sequence ID" value="KTW32828.1"/>
    <property type="molecule type" value="Genomic_DNA"/>
</dbReference>
<evidence type="ECO:0000256" key="3">
    <source>
        <dbReference type="SAM" id="MobiDB-lite"/>
    </source>
</evidence>
<feature type="compositionally biased region" description="Basic and acidic residues" evidence="3">
    <location>
        <begin position="89"/>
        <end position="102"/>
    </location>
</feature>
<feature type="region of interest" description="Disordered" evidence="3">
    <location>
        <begin position="72"/>
        <end position="107"/>
    </location>
</feature>
<protein>
    <recommendedName>
        <fullName evidence="2">rRNA-processing protein FYV7</fullName>
    </recommendedName>
</protein>
<comment type="caution">
    <text evidence="4">The sequence shown here is derived from an EMBL/GenBank/DDBJ whole genome shotgun (WGS) entry which is preliminary data.</text>
</comment>
<reference evidence="5" key="1">
    <citation type="journal article" date="2016" name="Nat. Commun.">
        <title>Genome analysis of three Pneumocystis species reveals adaptation mechanisms to life exclusively in mammalian hosts.</title>
        <authorList>
            <person name="Ma L."/>
            <person name="Chen Z."/>
            <person name="Huang D.W."/>
            <person name="Kutty G."/>
            <person name="Ishihara M."/>
            <person name="Wang H."/>
            <person name="Abouelleil A."/>
            <person name="Bishop L."/>
            <person name="Davey E."/>
            <person name="Deng R."/>
            <person name="Deng X."/>
            <person name="Fan L."/>
            <person name="Fantoni G."/>
            <person name="Fitzgerald M."/>
            <person name="Gogineni E."/>
            <person name="Goldberg J.M."/>
            <person name="Handley G."/>
            <person name="Hu X."/>
            <person name="Huber C."/>
            <person name="Jiao X."/>
            <person name="Jones K."/>
            <person name="Levin J.Z."/>
            <person name="Liu Y."/>
            <person name="Macdonald P."/>
            <person name="Melnikov A."/>
            <person name="Raley C."/>
            <person name="Sassi M."/>
            <person name="Sherman B.T."/>
            <person name="Song X."/>
            <person name="Sykes S."/>
            <person name="Tran B."/>
            <person name="Walsh L."/>
            <person name="Xia Y."/>
            <person name="Yang J."/>
            <person name="Young S."/>
            <person name="Zeng Q."/>
            <person name="Zheng X."/>
            <person name="Stephens R."/>
            <person name="Nusbaum C."/>
            <person name="Birren B.W."/>
            <person name="Azadi P."/>
            <person name="Lempicki R.A."/>
            <person name="Cuomo C.A."/>
            <person name="Kovacs J.A."/>
        </authorList>
    </citation>
    <scope>NUCLEOTIDE SEQUENCE [LARGE SCALE GENOMIC DNA]</scope>
    <source>
        <strain evidence="5">RU7</strain>
    </source>
</reference>
<evidence type="ECO:0000313" key="4">
    <source>
        <dbReference type="EMBL" id="KTW32828.1"/>
    </source>
</evidence>
<gene>
    <name evidence="4" type="ORF">T551_00313</name>
</gene>
<keyword evidence="5" id="KW-1185">Reference proteome</keyword>
<dbReference type="GeneID" id="28938835"/>
<organism evidence="4 5">
    <name type="scientific">Pneumocystis jirovecii (strain RU7)</name>
    <name type="common">Human pneumocystis pneumonia agent</name>
    <dbReference type="NCBI Taxonomy" id="1408657"/>
    <lineage>
        <taxon>Eukaryota</taxon>
        <taxon>Fungi</taxon>
        <taxon>Dikarya</taxon>
        <taxon>Ascomycota</taxon>
        <taxon>Taphrinomycotina</taxon>
        <taxon>Pneumocystomycetes</taxon>
        <taxon>Pneumocystaceae</taxon>
        <taxon>Pneumocystis</taxon>
    </lineage>
</organism>
<dbReference type="InterPro" id="IPR013730">
    <property type="entry name" value="Fyv7/TAP26"/>
</dbReference>
<accession>A0A0W4ZWS5</accession>